<evidence type="ECO:0000313" key="3">
    <source>
        <dbReference type="EMBL" id="GAA93660.1"/>
    </source>
</evidence>
<comment type="caution">
    <text evidence="3">The sequence shown here is derived from an EMBL/GenBank/DDBJ whole genome shotgun (WGS) entry which is preliminary data.</text>
</comment>
<dbReference type="InterPro" id="IPR001763">
    <property type="entry name" value="Rhodanese-like_dom"/>
</dbReference>
<name>G7DSV0_MIXOS</name>
<organism evidence="3 4">
    <name type="scientific">Mixia osmundae (strain CBS 9802 / IAM 14324 / JCM 22182 / KY 12970)</name>
    <dbReference type="NCBI Taxonomy" id="764103"/>
    <lineage>
        <taxon>Eukaryota</taxon>
        <taxon>Fungi</taxon>
        <taxon>Dikarya</taxon>
        <taxon>Basidiomycota</taxon>
        <taxon>Pucciniomycotina</taxon>
        <taxon>Mixiomycetes</taxon>
        <taxon>Mixiales</taxon>
        <taxon>Mixiaceae</taxon>
        <taxon>Mixia</taxon>
    </lineage>
</organism>
<dbReference type="GO" id="GO:0042292">
    <property type="term" value="F:URM1 activating enzyme activity"/>
    <property type="evidence" value="ECO:0007669"/>
    <property type="project" value="TreeGrafter"/>
</dbReference>
<dbReference type="Gene3D" id="3.40.50.720">
    <property type="entry name" value="NAD(P)-binding Rossmann-like Domain"/>
    <property type="match status" value="1"/>
</dbReference>
<dbReference type="CDD" id="cd00757">
    <property type="entry name" value="ThiF_MoeB_HesA_family"/>
    <property type="match status" value="1"/>
</dbReference>
<dbReference type="InterPro" id="IPR000594">
    <property type="entry name" value="ThiF_NAD_FAD-bd"/>
</dbReference>
<feature type="domain" description="Rhodanese" evidence="2">
    <location>
        <begin position="366"/>
        <end position="456"/>
    </location>
</feature>
<protein>
    <recommendedName>
        <fullName evidence="2">Rhodanese domain-containing protein</fullName>
    </recommendedName>
</protein>
<dbReference type="InterPro" id="IPR036873">
    <property type="entry name" value="Rhodanese-like_dom_sf"/>
</dbReference>
<dbReference type="GO" id="GO:0002143">
    <property type="term" value="P:tRNA wobble position uridine thiolation"/>
    <property type="evidence" value="ECO:0007669"/>
    <property type="project" value="TreeGrafter"/>
</dbReference>
<dbReference type="GO" id="GO:0016779">
    <property type="term" value="F:nucleotidyltransferase activity"/>
    <property type="evidence" value="ECO:0007669"/>
    <property type="project" value="TreeGrafter"/>
</dbReference>
<dbReference type="GO" id="GO:0004792">
    <property type="term" value="F:thiosulfate-cyanide sulfurtransferase activity"/>
    <property type="evidence" value="ECO:0007669"/>
    <property type="project" value="TreeGrafter"/>
</dbReference>
<accession>G7DSV0</accession>
<dbReference type="Pfam" id="PF00899">
    <property type="entry name" value="ThiF"/>
    <property type="match status" value="1"/>
</dbReference>
<keyword evidence="1" id="KW-0472">Membrane</keyword>
<reference evidence="3 4" key="1">
    <citation type="journal article" date="2011" name="J. Gen. Appl. Microbiol.">
        <title>Draft genome sequencing of the enigmatic basidiomycete Mixia osmundae.</title>
        <authorList>
            <person name="Nishida H."/>
            <person name="Nagatsuka Y."/>
            <person name="Sugiyama J."/>
        </authorList>
    </citation>
    <scope>NUCLEOTIDE SEQUENCE [LARGE SCALE GENOMIC DNA]</scope>
    <source>
        <strain evidence="4">CBS 9802 / IAM 14324 / JCM 22182 / KY 12970</strain>
    </source>
</reference>
<dbReference type="SMART" id="SM00450">
    <property type="entry name" value="RHOD"/>
    <property type="match status" value="1"/>
</dbReference>
<dbReference type="eggNOG" id="KOG2017">
    <property type="taxonomic scope" value="Eukaryota"/>
</dbReference>
<gene>
    <name evidence="3" type="primary">Mo00305</name>
    <name evidence="3" type="ORF">E5Q_00305</name>
</gene>
<dbReference type="FunCoup" id="G7DSV0">
    <property type="interactions" value="361"/>
</dbReference>
<keyword evidence="1" id="KW-1133">Transmembrane helix</keyword>
<evidence type="ECO:0000259" key="2">
    <source>
        <dbReference type="PROSITE" id="PS50206"/>
    </source>
</evidence>
<reference evidence="3 4" key="2">
    <citation type="journal article" date="2012" name="Open Biol.">
        <title>Characteristics of nucleosomes and linker DNA regions on the genome of the basidiomycete Mixia osmundae revealed by mono- and dinucleosome mapping.</title>
        <authorList>
            <person name="Nishida H."/>
            <person name="Kondo S."/>
            <person name="Matsumoto T."/>
            <person name="Suzuki Y."/>
            <person name="Yoshikawa H."/>
            <person name="Taylor T.D."/>
            <person name="Sugiyama J."/>
        </authorList>
    </citation>
    <scope>NUCLEOTIDE SEQUENCE [LARGE SCALE GENOMIC DNA]</scope>
    <source>
        <strain evidence="4">CBS 9802 / IAM 14324 / JCM 22182 / KY 12970</strain>
    </source>
</reference>
<proteinExistence type="predicted"/>
<dbReference type="GO" id="GO:0032447">
    <property type="term" value="P:protein urmylation"/>
    <property type="evidence" value="ECO:0007669"/>
    <property type="project" value="TreeGrafter"/>
</dbReference>
<dbReference type="Gene3D" id="3.40.250.10">
    <property type="entry name" value="Rhodanese-like domain"/>
    <property type="match status" value="1"/>
</dbReference>
<keyword evidence="4" id="KW-1185">Reference proteome</keyword>
<dbReference type="PANTHER" id="PTHR10953">
    <property type="entry name" value="UBIQUITIN-ACTIVATING ENZYME E1"/>
    <property type="match status" value="1"/>
</dbReference>
<dbReference type="InterPro" id="IPR035985">
    <property type="entry name" value="Ubiquitin-activating_enz"/>
</dbReference>
<dbReference type="HOGENOM" id="CLU_013325_1_2_1"/>
<dbReference type="PANTHER" id="PTHR10953:SF102">
    <property type="entry name" value="ADENYLYLTRANSFERASE AND SULFURTRANSFERASE MOCS3"/>
    <property type="match status" value="1"/>
</dbReference>
<feature type="transmembrane region" description="Helical" evidence="1">
    <location>
        <begin position="89"/>
        <end position="109"/>
    </location>
</feature>
<dbReference type="Proteomes" id="UP000009131">
    <property type="component" value="Unassembled WGS sequence"/>
</dbReference>
<dbReference type="AlphaFoldDB" id="G7DSV0"/>
<evidence type="ECO:0000313" key="4">
    <source>
        <dbReference type="Proteomes" id="UP000009131"/>
    </source>
</evidence>
<dbReference type="EMBL" id="BABT02000013">
    <property type="protein sequence ID" value="GAA93660.1"/>
    <property type="molecule type" value="Genomic_DNA"/>
</dbReference>
<sequence length="458" mass="49462">MADEATLFRLLRAEQKRQASLGTALEQSNARLKALEAQIASSPLDRAAHPPQRLPQLELVLDHQQYERYGRQMILPEIRLPGQLNLKRARLLVVGAGGLGCPALLYLAAAGVGHITLLDGDAVSLSNLHRQVVHTEFGASTCQTKVESAIEAIGRINSDVDCRGVAMHFSPSLLAPNAPIDFASYDLVLDCSDNAPTRYLLDDACMLYKKPLVSGAAIRCEGQLAVWNMPLQTGTILTCDPDVERGPSYACVFPPPLDGKLDTGDRCEDEGVLGPITGVIGVMMASEAIRLIVGNLPCQPFLRLYAPFSETPMRTLKIRRRRPESLSAALSRQQRGWPDFSAGMTCDASNTDSLNRLSAKVALSRIADGANVLDVRSATEYEMVSLPGAQNIPLSQLLKDPSRQASSLVAPLIVLCRRGNDSVIAAQALRTARPDANITDVAGGWIALASVDPRLPRY</sequence>
<dbReference type="PROSITE" id="PS50206">
    <property type="entry name" value="RHODANESE_3"/>
    <property type="match status" value="1"/>
</dbReference>
<dbReference type="SUPFAM" id="SSF69572">
    <property type="entry name" value="Activating enzymes of the ubiquitin-like proteins"/>
    <property type="match status" value="1"/>
</dbReference>
<dbReference type="STRING" id="764103.G7DSV0"/>
<evidence type="ECO:0000256" key="1">
    <source>
        <dbReference type="SAM" id="Phobius"/>
    </source>
</evidence>
<keyword evidence="1" id="KW-0812">Transmembrane</keyword>
<dbReference type="Pfam" id="PF00581">
    <property type="entry name" value="Rhodanese"/>
    <property type="match status" value="1"/>
</dbReference>
<dbReference type="OrthoDB" id="10261062at2759"/>
<dbReference type="InParanoid" id="G7DSV0"/>
<dbReference type="InterPro" id="IPR045886">
    <property type="entry name" value="ThiF/MoeB/HesA"/>
</dbReference>
<dbReference type="GO" id="GO:0005737">
    <property type="term" value="C:cytoplasm"/>
    <property type="evidence" value="ECO:0007669"/>
    <property type="project" value="TreeGrafter"/>
</dbReference>